<name>A0A0G3G5T1_9GAMM</name>
<protein>
    <submittedName>
        <fullName evidence="1">Uncharacterized protein</fullName>
    </submittedName>
</protein>
<dbReference type="KEGG" id="tvr:TVD_10270"/>
<dbReference type="AlphaFoldDB" id="A0A0G3G5T1"/>
<dbReference type="Proteomes" id="UP000064201">
    <property type="component" value="Chromosome"/>
</dbReference>
<dbReference type="RefSeq" id="WP_018143938.1">
    <property type="nucleotide sequence ID" value="NZ_CP011367.1"/>
</dbReference>
<keyword evidence="2" id="KW-1185">Reference proteome</keyword>
<reference evidence="1 2" key="1">
    <citation type="submission" date="2015-04" db="EMBL/GenBank/DDBJ databases">
        <title>Complete Sequence for the Genome of the Thioalkalivibrio versutus D301.</title>
        <authorList>
            <person name="Mu T."/>
            <person name="Zhou J."/>
            <person name="Xu X."/>
        </authorList>
    </citation>
    <scope>NUCLEOTIDE SEQUENCE [LARGE SCALE GENOMIC DNA]</scope>
    <source>
        <strain evidence="1 2">D301</strain>
    </source>
</reference>
<evidence type="ECO:0000313" key="2">
    <source>
        <dbReference type="Proteomes" id="UP000064201"/>
    </source>
</evidence>
<gene>
    <name evidence="1" type="ORF">TVD_10270</name>
</gene>
<dbReference type="EMBL" id="CP011367">
    <property type="protein sequence ID" value="AKJ95719.1"/>
    <property type="molecule type" value="Genomic_DNA"/>
</dbReference>
<sequence length="76" mass="8237">MDSIDAPFGEVVELRQILHDSGVPLLRVIIRDGGRYTKIELDPATAHRWGRVMTRWAETAAEGAATPGDGGQPDPV</sequence>
<accession>A0A0G3G5T1</accession>
<dbReference type="OrthoDB" id="5785305at2"/>
<evidence type="ECO:0000313" key="1">
    <source>
        <dbReference type="EMBL" id="AKJ95719.1"/>
    </source>
</evidence>
<dbReference type="Pfam" id="PF22295">
    <property type="entry name" value="DUF6967"/>
    <property type="match status" value="1"/>
</dbReference>
<proteinExistence type="predicted"/>
<dbReference type="InterPro" id="IPR054240">
    <property type="entry name" value="DUF6967"/>
</dbReference>
<dbReference type="PATRIC" id="fig|106634.4.peg.2103"/>
<organism evidence="1 2">
    <name type="scientific">Thioalkalivibrio versutus</name>
    <dbReference type="NCBI Taxonomy" id="106634"/>
    <lineage>
        <taxon>Bacteria</taxon>
        <taxon>Pseudomonadati</taxon>
        <taxon>Pseudomonadota</taxon>
        <taxon>Gammaproteobacteria</taxon>
        <taxon>Chromatiales</taxon>
        <taxon>Ectothiorhodospiraceae</taxon>
        <taxon>Thioalkalivibrio</taxon>
    </lineage>
</organism>